<dbReference type="AlphaFoldDB" id="A0A9X2HTG2"/>
<dbReference type="Proteomes" id="UP001139486">
    <property type="component" value="Unassembled WGS sequence"/>
</dbReference>
<gene>
    <name evidence="2" type="ORF">M9979_11910</name>
</gene>
<keyword evidence="3" id="KW-1185">Reference proteome</keyword>
<accession>A0A9X2HTG2</accession>
<name>A0A9X2HTG2_9SPHN</name>
<dbReference type="EMBL" id="JAMLDY010000013">
    <property type="protein sequence ID" value="MCP3735577.1"/>
    <property type="molecule type" value="Genomic_DNA"/>
</dbReference>
<keyword evidence="1" id="KW-0732">Signal</keyword>
<proteinExistence type="predicted"/>
<feature type="signal peptide" evidence="1">
    <location>
        <begin position="1"/>
        <end position="19"/>
    </location>
</feature>
<evidence type="ECO:0000256" key="1">
    <source>
        <dbReference type="SAM" id="SignalP"/>
    </source>
</evidence>
<reference evidence="2" key="1">
    <citation type="submission" date="2022-05" db="EMBL/GenBank/DDBJ databases">
        <title>Sphingomonas sp. strain RP10 Genome sequencing and assembly.</title>
        <authorList>
            <person name="Kim I."/>
        </authorList>
    </citation>
    <scope>NUCLEOTIDE SEQUENCE</scope>
    <source>
        <strain evidence="2">RP10</strain>
    </source>
</reference>
<protein>
    <recommendedName>
        <fullName evidence="4">Homogentisate 1,2-dioxygenase</fullName>
    </recommendedName>
</protein>
<comment type="caution">
    <text evidence="2">The sequence shown here is derived from an EMBL/GenBank/DDBJ whole genome shotgun (WGS) entry which is preliminary data.</text>
</comment>
<feature type="chain" id="PRO_5040870351" description="Homogentisate 1,2-dioxygenase" evidence="1">
    <location>
        <begin position="20"/>
        <end position="167"/>
    </location>
</feature>
<evidence type="ECO:0000313" key="2">
    <source>
        <dbReference type="EMBL" id="MCP3735577.1"/>
    </source>
</evidence>
<evidence type="ECO:0000313" key="3">
    <source>
        <dbReference type="Proteomes" id="UP001139486"/>
    </source>
</evidence>
<sequence>MPITALWTLALAVATPAQAQPDCRSGATPLPAELAGWTAMTPLVAGAGAKAAAPLTIGRGARATLAATPTLRYLRAPEKPAAAGSFGGLFAVDVARAGRYRVALGEGAWIDVLHGDHTLPSVAHAHGPACSPIRKMVDFDLAPGRYVIQIAGAKAATLPLMIAAAAR</sequence>
<organism evidence="2 3">
    <name type="scientific">Sphingomonas liriopis</name>
    <dbReference type="NCBI Taxonomy" id="2949094"/>
    <lineage>
        <taxon>Bacteria</taxon>
        <taxon>Pseudomonadati</taxon>
        <taxon>Pseudomonadota</taxon>
        <taxon>Alphaproteobacteria</taxon>
        <taxon>Sphingomonadales</taxon>
        <taxon>Sphingomonadaceae</taxon>
        <taxon>Sphingomonas</taxon>
    </lineage>
</organism>
<dbReference type="RefSeq" id="WP_254289575.1">
    <property type="nucleotide sequence ID" value="NZ_JAMLDY010000013.1"/>
</dbReference>
<evidence type="ECO:0008006" key="4">
    <source>
        <dbReference type="Google" id="ProtNLM"/>
    </source>
</evidence>